<feature type="non-terminal residue" evidence="2">
    <location>
        <position position="251"/>
    </location>
</feature>
<sequence length="251" mass="27098">GCKSSWVVVVKTKPRGRLETDATEVSEPFQVDATNPARLVYETGPPDTLRNTLAEDDIILLNQSNQMINDDEGASTDADQEDYMAGRESSRSSRSSSRGRGRGRGRAVPEVVPSASPSASTPGTSQVVPSTQAPLDPSPQPTPTDSGAAVAPAGGVDADSSHGSQQVPSAAPPTKTAITWDEQKGRSLHGPSRRNLRRTQGSVRGRFWRSALRTYCRSFLPTSSRPLNRPLSRRWRRVPRVPPLSTRTLFG</sequence>
<feature type="non-terminal residue" evidence="2">
    <location>
        <position position="1"/>
    </location>
</feature>
<proteinExistence type="predicted"/>
<feature type="region of interest" description="Disordered" evidence="1">
    <location>
        <begin position="64"/>
        <end position="200"/>
    </location>
</feature>
<evidence type="ECO:0000256" key="1">
    <source>
        <dbReference type="SAM" id="MobiDB-lite"/>
    </source>
</evidence>
<feature type="compositionally biased region" description="Low complexity" evidence="1">
    <location>
        <begin position="145"/>
        <end position="158"/>
    </location>
</feature>
<accession>A0ABU6VY84</accession>
<gene>
    <name evidence="2" type="ORF">PIB30_108936</name>
</gene>
<feature type="compositionally biased region" description="Low complexity" evidence="1">
    <location>
        <begin position="106"/>
        <end position="120"/>
    </location>
</feature>
<name>A0ABU6VY84_9FABA</name>
<dbReference type="EMBL" id="JASCZI010156340">
    <property type="protein sequence ID" value="MED6178575.1"/>
    <property type="molecule type" value="Genomic_DNA"/>
</dbReference>
<feature type="compositionally biased region" description="Polar residues" evidence="1">
    <location>
        <begin position="121"/>
        <end position="133"/>
    </location>
</feature>
<keyword evidence="3" id="KW-1185">Reference proteome</keyword>
<feature type="compositionally biased region" description="Acidic residues" evidence="1">
    <location>
        <begin position="69"/>
        <end position="82"/>
    </location>
</feature>
<evidence type="ECO:0000313" key="2">
    <source>
        <dbReference type="EMBL" id="MED6178575.1"/>
    </source>
</evidence>
<organism evidence="2 3">
    <name type="scientific">Stylosanthes scabra</name>
    <dbReference type="NCBI Taxonomy" id="79078"/>
    <lineage>
        <taxon>Eukaryota</taxon>
        <taxon>Viridiplantae</taxon>
        <taxon>Streptophyta</taxon>
        <taxon>Embryophyta</taxon>
        <taxon>Tracheophyta</taxon>
        <taxon>Spermatophyta</taxon>
        <taxon>Magnoliopsida</taxon>
        <taxon>eudicotyledons</taxon>
        <taxon>Gunneridae</taxon>
        <taxon>Pentapetalae</taxon>
        <taxon>rosids</taxon>
        <taxon>fabids</taxon>
        <taxon>Fabales</taxon>
        <taxon>Fabaceae</taxon>
        <taxon>Papilionoideae</taxon>
        <taxon>50 kb inversion clade</taxon>
        <taxon>dalbergioids sensu lato</taxon>
        <taxon>Dalbergieae</taxon>
        <taxon>Pterocarpus clade</taxon>
        <taxon>Stylosanthes</taxon>
    </lineage>
</organism>
<evidence type="ECO:0000313" key="3">
    <source>
        <dbReference type="Proteomes" id="UP001341840"/>
    </source>
</evidence>
<reference evidence="2 3" key="1">
    <citation type="journal article" date="2023" name="Plants (Basel)">
        <title>Bridging the Gap: Combining Genomics and Transcriptomics Approaches to Understand Stylosanthes scabra, an Orphan Legume from the Brazilian Caatinga.</title>
        <authorList>
            <person name="Ferreira-Neto J.R.C."/>
            <person name="da Silva M.D."/>
            <person name="Binneck E."/>
            <person name="de Melo N.F."/>
            <person name="da Silva R.H."/>
            <person name="de Melo A.L.T.M."/>
            <person name="Pandolfi V."/>
            <person name="Bustamante F.O."/>
            <person name="Brasileiro-Vidal A.C."/>
            <person name="Benko-Iseppon A.M."/>
        </authorList>
    </citation>
    <scope>NUCLEOTIDE SEQUENCE [LARGE SCALE GENOMIC DNA]</scope>
    <source>
        <tissue evidence="2">Leaves</tissue>
    </source>
</reference>
<protein>
    <submittedName>
        <fullName evidence="2">Uncharacterized protein</fullName>
    </submittedName>
</protein>
<dbReference type="Proteomes" id="UP001341840">
    <property type="component" value="Unassembled WGS sequence"/>
</dbReference>
<comment type="caution">
    <text evidence="2">The sequence shown here is derived from an EMBL/GenBank/DDBJ whole genome shotgun (WGS) entry which is preliminary data.</text>
</comment>